<gene>
    <name evidence="1" type="ORF">BCY86_02725</name>
</gene>
<keyword evidence="2" id="KW-1185">Reference proteome</keyword>
<dbReference type="AlphaFoldDB" id="A0A1L6MWA1"/>
<name>A0A1L6MWA1_9BACT</name>
<proteinExistence type="predicted"/>
<protein>
    <submittedName>
        <fullName evidence="1">Uncharacterized protein</fullName>
    </submittedName>
</protein>
<reference evidence="1 2" key="1">
    <citation type="submission" date="2016-08" db="EMBL/GenBank/DDBJ databases">
        <title>Identification and validation of antigenic proteins from Pajaroellobacter abortibovis using de-novo genome sequence assembly and reverse vaccinology.</title>
        <authorList>
            <person name="Welly B.T."/>
            <person name="Miller M.R."/>
            <person name="Stott J.L."/>
            <person name="Blanchard M.T."/>
            <person name="Islas-Trejo A.D."/>
            <person name="O'Rourke S.M."/>
            <person name="Young A.E."/>
            <person name="Medrano J.F."/>
            <person name="Van Eenennaam A.L."/>
        </authorList>
    </citation>
    <scope>NUCLEOTIDE SEQUENCE [LARGE SCALE GENOMIC DNA]</scope>
    <source>
        <strain evidence="1 2">BTF92-0548A/99-0131</strain>
    </source>
</reference>
<dbReference type="Proteomes" id="UP000185544">
    <property type="component" value="Chromosome"/>
</dbReference>
<accession>A0A1L6MWA1</accession>
<evidence type="ECO:0000313" key="1">
    <source>
        <dbReference type="EMBL" id="APR99707.1"/>
    </source>
</evidence>
<organism evidence="1 2">
    <name type="scientific">Pajaroellobacter abortibovis</name>
    <dbReference type="NCBI Taxonomy" id="1882918"/>
    <lineage>
        <taxon>Bacteria</taxon>
        <taxon>Pseudomonadati</taxon>
        <taxon>Myxococcota</taxon>
        <taxon>Polyangia</taxon>
        <taxon>Polyangiales</taxon>
        <taxon>Polyangiaceae</taxon>
    </lineage>
</organism>
<evidence type="ECO:0000313" key="2">
    <source>
        <dbReference type="Proteomes" id="UP000185544"/>
    </source>
</evidence>
<dbReference type="STRING" id="1882918.BCY86_02725"/>
<dbReference type="EMBL" id="CP016908">
    <property type="protein sequence ID" value="APR99707.1"/>
    <property type="molecule type" value="Genomic_DNA"/>
</dbReference>
<sequence length="97" mass="11177">MQCADLAPEDPNLNQALKRAWWNALLPEMQCTSEGSQAMSRRVWNQHSDRNARWTGCNPALVRSSQHLTSRPSFFYTQEKNLQWRGFACNGKPLVLK</sequence>
<dbReference type="KEGG" id="pabo:BCY86_02725"/>